<evidence type="ECO:0008006" key="4">
    <source>
        <dbReference type="Google" id="ProtNLM"/>
    </source>
</evidence>
<comment type="caution">
    <text evidence="2">The sequence shown here is derived from an EMBL/GenBank/DDBJ whole genome shotgun (WGS) entry which is preliminary data.</text>
</comment>
<feature type="transmembrane region" description="Helical" evidence="1">
    <location>
        <begin position="33"/>
        <end position="58"/>
    </location>
</feature>
<reference evidence="2" key="2">
    <citation type="submission" date="2021-04" db="EMBL/GenBank/DDBJ databases">
        <authorList>
            <person name="Gilroy R."/>
        </authorList>
    </citation>
    <scope>NUCLEOTIDE SEQUENCE</scope>
    <source>
        <strain evidence="2">421</strain>
    </source>
</reference>
<keyword evidence="1" id="KW-0472">Membrane</keyword>
<gene>
    <name evidence="2" type="ORF">IAA48_08100</name>
</gene>
<name>A0A9D1RH29_9FIRM</name>
<dbReference type="AlphaFoldDB" id="A0A9D1RH29"/>
<keyword evidence="1" id="KW-0812">Transmembrane</keyword>
<protein>
    <recommendedName>
        <fullName evidence="4">Lipoprotein</fullName>
    </recommendedName>
</protein>
<accession>A0A9D1RH29</accession>
<reference evidence="2" key="1">
    <citation type="journal article" date="2021" name="PeerJ">
        <title>Extensive microbial diversity within the chicken gut microbiome revealed by metagenomics and culture.</title>
        <authorList>
            <person name="Gilroy R."/>
            <person name="Ravi A."/>
            <person name="Getino M."/>
            <person name="Pursley I."/>
            <person name="Horton D.L."/>
            <person name="Alikhan N.F."/>
            <person name="Baker D."/>
            <person name="Gharbi K."/>
            <person name="Hall N."/>
            <person name="Watson M."/>
            <person name="Adriaenssens E.M."/>
            <person name="Foster-Nyarko E."/>
            <person name="Jarju S."/>
            <person name="Secka A."/>
            <person name="Antonio M."/>
            <person name="Oren A."/>
            <person name="Chaudhuri R.R."/>
            <person name="La Ragione R."/>
            <person name="Hildebrand F."/>
            <person name="Pallen M.J."/>
        </authorList>
    </citation>
    <scope>NUCLEOTIDE SEQUENCE</scope>
    <source>
        <strain evidence="2">421</strain>
    </source>
</reference>
<dbReference type="PROSITE" id="PS51257">
    <property type="entry name" value="PROKAR_LIPOPROTEIN"/>
    <property type="match status" value="1"/>
</dbReference>
<organism evidence="2 3">
    <name type="scientific">Candidatus Eubacterium faecipullorum</name>
    <dbReference type="NCBI Taxonomy" id="2838571"/>
    <lineage>
        <taxon>Bacteria</taxon>
        <taxon>Bacillati</taxon>
        <taxon>Bacillota</taxon>
        <taxon>Clostridia</taxon>
        <taxon>Eubacteriales</taxon>
        <taxon>Eubacteriaceae</taxon>
        <taxon>Eubacterium</taxon>
    </lineage>
</organism>
<keyword evidence="1" id="KW-1133">Transmembrane helix</keyword>
<sequence length="77" mass="7953">MKKVLCNILCAVLSALSITGGCALMGAGLPEQAVWRLAGITLIVTGAAAILSMLAGLFKVERKNVYEAKAKGVYAEA</sequence>
<dbReference type="EMBL" id="DXGE01000034">
    <property type="protein sequence ID" value="HIW86441.1"/>
    <property type="molecule type" value="Genomic_DNA"/>
</dbReference>
<evidence type="ECO:0000313" key="2">
    <source>
        <dbReference type="EMBL" id="HIW86441.1"/>
    </source>
</evidence>
<evidence type="ECO:0000313" key="3">
    <source>
        <dbReference type="Proteomes" id="UP000824205"/>
    </source>
</evidence>
<evidence type="ECO:0000256" key="1">
    <source>
        <dbReference type="SAM" id="Phobius"/>
    </source>
</evidence>
<dbReference type="Proteomes" id="UP000824205">
    <property type="component" value="Unassembled WGS sequence"/>
</dbReference>
<proteinExistence type="predicted"/>